<proteinExistence type="predicted"/>
<dbReference type="AlphaFoldDB" id="A0AAD6WZB5"/>
<feature type="region of interest" description="Disordered" evidence="1">
    <location>
        <begin position="39"/>
        <end position="62"/>
    </location>
</feature>
<dbReference type="EMBL" id="JARJCM010000087">
    <property type="protein sequence ID" value="KAJ7030817.1"/>
    <property type="molecule type" value="Genomic_DNA"/>
</dbReference>
<comment type="caution">
    <text evidence="2">The sequence shown here is derived from an EMBL/GenBank/DDBJ whole genome shotgun (WGS) entry which is preliminary data.</text>
</comment>
<protein>
    <submittedName>
        <fullName evidence="2">Uncharacterized protein</fullName>
    </submittedName>
</protein>
<name>A0AAD6WZB5_9AGAR</name>
<evidence type="ECO:0000313" key="3">
    <source>
        <dbReference type="Proteomes" id="UP001218188"/>
    </source>
</evidence>
<sequence>MRHPALALVPLPLPSALGPPACSTHLTIAHSHSHCQPCARAPATRGRSVRRGGTPDYGTPKMWSRADDEGRACVCPRQIFIMMPIYNATQTRSVPTRSSHARIPIYTCSRLRDSFIRLTQHTYQPAPGEANNINVACLLADEKGSATDEEEILIRYVYCKLIVRIRIVRYRQRVPSHGAPSTDALCDSAASTHFSRRAMVRARARDVARKAKRLVSATRLRRRYLPLAW</sequence>
<gene>
    <name evidence="2" type="ORF">C8F04DRAFT_1236334</name>
</gene>
<reference evidence="2" key="1">
    <citation type="submission" date="2023-03" db="EMBL/GenBank/DDBJ databases">
        <title>Massive genome expansion in bonnet fungi (Mycena s.s.) driven by repeated elements and novel gene families across ecological guilds.</title>
        <authorList>
            <consortium name="Lawrence Berkeley National Laboratory"/>
            <person name="Harder C.B."/>
            <person name="Miyauchi S."/>
            <person name="Viragh M."/>
            <person name="Kuo A."/>
            <person name="Thoen E."/>
            <person name="Andreopoulos B."/>
            <person name="Lu D."/>
            <person name="Skrede I."/>
            <person name="Drula E."/>
            <person name="Henrissat B."/>
            <person name="Morin E."/>
            <person name="Kohler A."/>
            <person name="Barry K."/>
            <person name="LaButti K."/>
            <person name="Morin E."/>
            <person name="Salamov A."/>
            <person name="Lipzen A."/>
            <person name="Mereny Z."/>
            <person name="Hegedus B."/>
            <person name="Baldrian P."/>
            <person name="Stursova M."/>
            <person name="Weitz H."/>
            <person name="Taylor A."/>
            <person name="Grigoriev I.V."/>
            <person name="Nagy L.G."/>
            <person name="Martin F."/>
            <person name="Kauserud H."/>
        </authorList>
    </citation>
    <scope>NUCLEOTIDE SEQUENCE</scope>
    <source>
        <strain evidence="2">CBHHK200</strain>
    </source>
</reference>
<accession>A0AAD6WZB5</accession>
<evidence type="ECO:0000256" key="1">
    <source>
        <dbReference type="SAM" id="MobiDB-lite"/>
    </source>
</evidence>
<evidence type="ECO:0000313" key="2">
    <source>
        <dbReference type="EMBL" id="KAJ7030817.1"/>
    </source>
</evidence>
<keyword evidence="3" id="KW-1185">Reference proteome</keyword>
<organism evidence="2 3">
    <name type="scientific">Mycena alexandri</name>
    <dbReference type="NCBI Taxonomy" id="1745969"/>
    <lineage>
        <taxon>Eukaryota</taxon>
        <taxon>Fungi</taxon>
        <taxon>Dikarya</taxon>
        <taxon>Basidiomycota</taxon>
        <taxon>Agaricomycotina</taxon>
        <taxon>Agaricomycetes</taxon>
        <taxon>Agaricomycetidae</taxon>
        <taxon>Agaricales</taxon>
        <taxon>Marasmiineae</taxon>
        <taxon>Mycenaceae</taxon>
        <taxon>Mycena</taxon>
    </lineage>
</organism>
<dbReference type="Proteomes" id="UP001218188">
    <property type="component" value="Unassembled WGS sequence"/>
</dbReference>